<name>A0ABT7J9Z1_9ACTN</name>
<comment type="caution">
    <text evidence="5">The sequence shown here is derived from an EMBL/GenBank/DDBJ whole genome shotgun (WGS) entry which is preliminary data.</text>
</comment>
<feature type="region of interest" description="Disordered" evidence="1">
    <location>
        <begin position="1"/>
        <end position="24"/>
    </location>
</feature>
<evidence type="ECO:0000256" key="1">
    <source>
        <dbReference type="SAM" id="MobiDB-lite"/>
    </source>
</evidence>
<reference evidence="5 6" key="1">
    <citation type="submission" date="2023-05" db="EMBL/GenBank/DDBJ databases">
        <title>Streptomyces fuscus sp. nov., a brown-black pigment producing actinomyces isolated from dry sand of Sea duck farm.</title>
        <authorList>
            <person name="Xie J."/>
            <person name="Shen N."/>
        </authorList>
    </citation>
    <scope>NUCLEOTIDE SEQUENCE [LARGE SCALE GENOMIC DNA]</scope>
    <source>
        <strain evidence="5 6">GXMU-J15</strain>
    </source>
</reference>
<dbReference type="InterPro" id="IPR026004">
    <property type="entry name" value="Septum_form"/>
</dbReference>
<dbReference type="Pfam" id="PF13845">
    <property type="entry name" value="Septum_form"/>
    <property type="match status" value="1"/>
</dbReference>
<keyword evidence="6" id="KW-1185">Reference proteome</keyword>
<evidence type="ECO:0000259" key="4">
    <source>
        <dbReference type="Pfam" id="PF13845"/>
    </source>
</evidence>
<keyword evidence="2" id="KW-0812">Transmembrane</keyword>
<keyword evidence="2" id="KW-0472">Membrane</keyword>
<gene>
    <name evidence="5" type="ORF">QNN03_35270</name>
</gene>
<feature type="transmembrane region" description="Helical" evidence="2">
    <location>
        <begin position="49"/>
        <end position="74"/>
    </location>
</feature>
<feature type="transmembrane region" description="Helical" evidence="2">
    <location>
        <begin position="86"/>
        <end position="104"/>
    </location>
</feature>
<protein>
    <submittedName>
        <fullName evidence="5">DUF4190 domain-containing protein</fullName>
    </submittedName>
</protein>
<dbReference type="Pfam" id="PF13828">
    <property type="entry name" value="DUF4190"/>
    <property type="match status" value="1"/>
</dbReference>
<dbReference type="Proteomes" id="UP001241926">
    <property type="component" value="Unassembled WGS sequence"/>
</dbReference>
<evidence type="ECO:0000256" key="2">
    <source>
        <dbReference type="SAM" id="Phobius"/>
    </source>
</evidence>
<evidence type="ECO:0000313" key="5">
    <source>
        <dbReference type="EMBL" id="MDL2081700.1"/>
    </source>
</evidence>
<evidence type="ECO:0000259" key="3">
    <source>
        <dbReference type="Pfam" id="PF13828"/>
    </source>
</evidence>
<sequence length="388" mass="41022">MSIPPPPQQPYGAQGPAGPQGPYPPPGPYAPYPYHPYGPYGRPAPVNGVAIAALVLGILCFLPAVGLVLGLVALAQIRKKGERGRGMAIAGSVLSSVGLALWTVSLATGFASDVWDGLKGAATGEGTAYALAEGDCFDTPSGSLVGVAYDVTEVPCSGRHHGEVFAVIELPGGRFPGEDSVTETAEDKCYTLEAEYAMDPWAVPDDVEVYYLMPSGDTWRLGDREITCLFGSSEDGAALTGSLRSDESTLDADQVAFLKAMNTVDDVLYEEPLEYPDLSDNRDWAKDVEAVHAEQIEALESHRFGADADEAVADLVADMKDARAAWAKAAKADDLDAWFAHYDTAYEYVDGPTTVTARKALGLATTVPSYEDEYDGGEEVPGGGELDV</sequence>
<feature type="domain" description="Septum formation-related" evidence="4">
    <location>
        <begin position="131"/>
        <end position="228"/>
    </location>
</feature>
<accession>A0ABT7J9Z1</accession>
<proteinExistence type="predicted"/>
<feature type="domain" description="DUF4190" evidence="3">
    <location>
        <begin position="50"/>
        <end position="104"/>
    </location>
</feature>
<evidence type="ECO:0000313" key="6">
    <source>
        <dbReference type="Proteomes" id="UP001241926"/>
    </source>
</evidence>
<dbReference type="RefSeq" id="WP_285437005.1">
    <property type="nucleotide sequence ID" value="NZ_JASJUS010000054.1"/>
</dbReference>
<organism evidence="5 6">
    <name type="scientific">Streptomyces fuscus</name>
    <dbReference type="NCBI Taxonomy" id="3048495"/>
    <lineage>
        <taxon>Bacteria</taxon>
        <taxon>Bacillati</taxon>
        <taxon>Actinomycetota</taxon>
        <taxon>Actinomycetes</taxon>
        <taxon>Kitasatosporales</taxon>
        <taxon>Streptomycetaceae</taxon>
        <taxon>Streptomyces</taxon>
    </lineage>
</organism>
<dbReference type="InterPro" id="IPR025241">
    <property type="entry name" value="DUF4190"/>
</dbReference>
<dbReference type="EMBL" id="JASJUS010000054">
    <property type="protein sequence ID" value="MDL2081700.1"/>
    <property type="molecule type" value="Genomic_DNA"/>
</dbReference>
<keyword evidence="2" id="KW-1133">Transmembrane helix</keyword>